<dbReference type="VEuPathDB" id="VectorBase:HLOH_051502"/>
<protein>
    <submittedName>
        <fullName evidence="2">Uncharacterized protein</fullName>
    </submittedName>
</protein>
<keyword evidence="1" id="KW-0472">Membrane</keyword>
<evidence type="ECO:0000313" key="2">
    <source>
        <dbReference type="EMBL" id="KAH9384942.1"/>
    </source>
</evidence>
<dbReference type="AlphaFoldDB" id="A0A9J6HAT6"/>
<proteinExistence type="predicted"/>
<name>A0A9J6HAT6_HAELO</name>
<sequence length="114" mass="13173">MLGYSQLARAQYQISVHKIYESDNKLRLTFPCEKTQCGDVSKDLVACNFYVAVSDDITNAPSDMDTMIFFHNTLSMLFHVLLTSARWLLKYMRLKRKTVMIANLLRGGLKFQNE</sequence>
<keyword evidence="1" id="KW-1133">Transmembrane helix</keyword>
<dbReference type="Proteomes" id="UP000821853">
    <property type="component" value="Unassembled WGS sequence"/>
</dbReference>
<evidence type="ECO:0000256" key="1">
    <source>
        <dbReference type="SAM" id="Phobius"/>
    </source>
</evidence>
<dbReference type="EMBL" id="JABSTR010003520">
    <property type="protein sequence ID" value="KAH9384942.1"/>
    <property type="molecule type" value="Genomic_DNA"/>
</dbReference>
<organism evidence="2 3">
    <name type="scientific">Haemaphysalis longicornis</name>
    <name type="common">Bush tick</name>
    <dbReference type="NCBI Taxonomy" id="44386"/>
    <lineage>
        <taxon>Eukaryota</taxon>
        <taxon>Metazoa</taxon>
        <taxon>Ecdysozoa</taxon>
        <taxon>Arthropoda</taxon>
        <taxon>Chelicerata</taxon>
        <taxon>Arachnida</taxon>
        <taxon>Acari</taxon>
        <taxon>Parasitiformes</taxon>
        <taxon>Ixodida</taxon>
        <taxon>Ixodoidea</taxon>
        <taxon>Ixodidae</taxon>
        <taxon>Haemaphysalinae</taxon>
        <taxon>Haemaphysalis</taxon>
    </lineage>
</organism>
<comment type="caution">
    <text evidence="2">The sequence shown here is derived from an EMBL/GenBank/DDBJ whole genome shotgun (WGS) entry which is preliminary data.</text>
</comment>
<reference evidence="2 3" key="1">
    <citation type="journal article" date="2020" name="Cell">
        <title>Large-Scale Comparative Analyses of Tick Genomes Elucidate Their Genetic Diversity and Vector Capacities.</title>
        <authorList>
            <consortium name="Tick Genome and Microbiome Consortium (TIGMIC)"/>
            <person name="Jia N."/>
            <person name="Wang J."/>
            <person name="Shi W."/>
            <person name="Du L."/>
            <person name="Sun Y."/>
            <person name="Zhan W."/>
            <person name="Jiang J.F."/>
            <person name="Wang Q."/>
            <person name="Zhang B."/>
            <person name="Ji P."/>
            <person name="Bell-Sakyi L."/>
            <person name="Cui X.M."/>
            <person name="Yuan T.T."/>
            <person name="Jiang B.G."/>
            <person name="Yang W.F."/>
            <person name="Lam T.T."/>
            <person name="Chang Q.C."/>
            <person name="Ding S.J."/>
            <person name="Wang X.J."/>
            <person name="Zhu J.G."/>
            <person name="Ruan X.D."/>
            <person name="Zhao L."/>
            <person name="Wei J.T."/>
            <person name="Ye R.Z."/>
            <person name="Que T.C."/>
            <person name="Du C.H."/>
            <person name="Zhou Y.H."/>
            <person name="Cheng J.X."/>
            <person name="Dai P.F."/>
            <person name="Guo W.B."/>
            <person name="Han X.H."/>
            <person name="Huang E.J."/>
            <person name="Li L.F."/>
            <person name="Wei W."/>
            <person name="Gao Y.C."/>
            <person name="Liu J.Z."/>
            <person name="Shao H.Z."/>
            <person name="Wang X."/>
            <person name="Wang C.C."/>
            <person name="Yang T.C."/>
            <person name="Huo Q.B."/>
            <person name="Li W."/>
            <person name="Chen H.Y."/>
            <person name="Chen S.E."/>
            <person name="Zhou L.G."/>
            <person name="Ni X.B."/>
            <person name="Tian J.H."/>
            <person name="Sheng Y."/>
            <person name="Liu T."/>
            <person name="Pan Y.S."/>
            <person name="Xia L.Y."/>
            <person name="Li J."/>
            <person name="Zhao F."/>
            <person name="Cao W.C."/>
        </authorList>
    </citation>
    <scope>NUCLEOTIDE SEQUENCE [LARGE SCALE GENOMIC DNA]</scope>
    <source>
        <strain evidence="2">HaeL-2018</strain>
    </source>
</reference>
<keyword evidence="1" id="KW-0812">Transmembrane</keyword>
<feature type="transmembrane region" description="Helical" evidence="1">
    <location>
        <begin position="68"/>
        <end position="89"/>
    </location>
</feature>
<keyword evidence="3" id="KW-1185">Reference proteome</keyword>
<evidence type="ECO:0000313" key="3">
    <source>
        <dbReference type="Proteomes" id="UP000821853"/>
    </source>
</evidence>
<gene>
    <name evidence="2" type="ORF">HPB48_026973</name>
</gene>
<accession>A0A9J6HAT6</accession>